<dbReference type="InterPro" id="IPR051396">
    <property type="entry name" value="Bact_Antivir_Def_Nuclease"/>
</dbReference>
<dbReference type="InterPro" id="IPR041685">
    <property type="entry name" value="AAA_GajA/Old/RecF-like"/>
</dbReference>
<dbReference type="SUPFAM" id="SSF52540">
    <property type="entry name" value="P-loop containing nucleoside triphosphate hydrolases"/>
    <property type="match status" value="1"/>
</dbReference>
<dbReference type="Pfam" id="PF20469">
    <property type="entry name" value="OLD-like_TOPRIM"/>
    <property type="match status" value="1"/>
</dbReference>
<name>A0ABT7UEG9_9FIRM</name>
<dbReference type="Proteomes" id="UP001529340">
    <property type="component" value="Unassembled WGS sequence"/>
</dbReference>
<dbReference type="EMBL" id="JAUDCG010000062">
    <property type="protein sequence ID" value="MDM8158028.1"/>
    <property type="molecule type" value="Genomic_DNA"/>
</dbReference>
<sequence>MDLQIKIESVLSDIFGKTFSFKETGGYLNITMTDSGKVYDLKKNESHGLKEIITLLTFLYDDEYDCIILDEPELNLHPQFQQYILQEIKSIAGNPFEEKGKKMFVILTHSPYMLSIQNSEELKNLIVFHRHEVPTFIKEYEDMDAYQKLRLDKLLLRMNVNHKTLFFADKPVFVEGYIDQQFFSILQYKREIPLGAEGISIIDVGGKDELDIMYNLCRLLKINAFCVIDMDGLFEGKLRQSVDKISNTATFMAEKGREPLMKSIGNIEKLLNEEIDELLKSDDETLEGEMKDFCDTLKSQSGEKANMMKKRIMFLGLHRIKSEISTLLSDEGKRKLLQIEGLSKDVFGCFNSVNIYFLEKGEIENYYLSDIGNQYQISDKKKTDYYLHEYQKINEMDKAEIEEKYKDIIDILDKICSVVDVNTEKFVSAKIGDWIHNVQSILQMNPNITIESLKSNPKTAWDSYKRIIDLIDLSKNDNGFSCKFKILRGLTTDSEEVYSFDEKTVAANFKV</sequence>
<dbReference type="CDD" id="cd01026">
    <property type="entry name" value="TOPRIM_OLD"/>
    <property type="match status" value="1"/>
</dbReference>
<organism evidence="3 4">
    <name type="scientific">Amedibacillus dolichus</name>
    <dbReference type="NCBI Taxonomy" id="31971"/>
    <lineage>
        <taxon>Bacteria</taxon>
        <taxon>Bacillati</taxon>
        <taxon>Bacillota</taxon>
        <taxon>Erysipelotrichia</taxon>
        <taxon>Erysipelotrichales</taxon>
        <taxon>Erysipelotrichaceae</taxon>
        <taxon>Amedibacillus</taxon>
    </lineage>
</organism>
<comment type="caution">
    <text evidence="3">The sequence shown here is derived from an EMBL/GenBank/DDBJ whole genome shotgun (WGS) entry which is preliminary data.</text>
</comment>
<evidence type="ECO:0000313" key="4">
    <source>
        <dbReference type="Proteomes" id="UP001529340"/>
    </source>
</evidence>
<reference evidence="3 4" key="3">
    <citation type="submission" date="2023-06" db="EMBL/GenBank/DDBJ databases">
        <authorList>
            <person name="Zeman M."/>
            <person name="Kubasova T."/>
            <person name="Jahodarova E."/>
            <person name="Nykrynova M."/>
            <person name="Rychlik I."/>
        </authorList>
    </citation>
    <scope>NUCLEOTIDE SEQUENCE [LARGE SCALE GENOMIC DNA]</scope>
    <source>
        <strain evidence="3 4">ET39</strain>
    </source>
</reference>
<dbReference type="InterPro" id="IPR027417">
    <property type="entry name" value="P-loop_NTPase"/>
</dbReference>
<dbReference type="InterPro" id="IPR034139">
    <property type="entry name" value="TOPRIM_OLD"/>
</dbReference>
<dbReference type="Pfam" id="PF13175">
    <property type="entry name" value="AAA_15"/>
    <property type="match status" value="1"/>
</dbReference>
<reference evidence="3 4" key="1">
    <citation type="submission" date="2023-06" db="EMBL/GenBank/DDBJ databases">
        <title>Identification and characterization of horizontal gene transfer across gut microbiota members of farm animals based on homology search.</title>
        <authorList>
            <person name="Schwarzerova J."/>
            <person name="Nykrynova M."/>
            <person name="Jureckova K."/>
            <person name="Cejkova D."/>
            <person name="Rychlik I."/>
        </authorList>
    </citation>
    <scope>NUCLEOTIDE SEQUENCE [LARGE SCALE GENOMIC DNA]</scope>
    <source>
        <strain evidence="3 4">ET39</strain>
    </source>
</reference>
<dbReference type="PANTHER" id="PTHR43581">
    <property type="entry name" value="ATP/GTP PHOSPHATASE"/>
    <property type="match status" value="1"/>
</dbReference>
<evidence type="ECO:0000313" key="3">
    <source>
        <dbReference type="EMBL" id="MDM8158028.1"/>
    </source>
</evidence>
<gene>
    <name evidence="3" type="ORF">QUV96_10345</name>
</gene>
<evidence type="ECO:0000259" key="2">
    <source>
        <dbReference type="Pfam" id="PF20469"/>
    </source>
</evidence>
<feature type="domain" description="OLD protein-like TOPRIM" evidence="2">
    <location>
        <begin position="166"/>
        <end position="231"/>
    </location>
</feature>
<dbReference type="PANTHER" id="PTHR43581:SF2">
    <property type="entry name" value="EXCINUCLEASE ATPASE SUBUNIT"/>
    <property type="match status" value="1"/>
</dbReference>
<feature type="domain" description="Endonuclease GajA/Old nuclease/RecF-like AAA" evidence="1">
    <location>
        <begin position="35"/>
        <end position="113"/>
    </location>
</feature>
<dbReference type="RefSeq" id="WP_289608465.1">
    <property type="nucleotide sequence ID" value="NZ_JAUDCG010000062.1"/>
</dbReference>
<reference evidence="4" key="2">
    <citation type="submission" date="2023-06" db="EMBL/GenBank/DDBJ databases">
        <title>Identification and characterization of horizontal gene transfer across gut microbiota members of farm animals based on homology search.</title>
        <authorList>
            <person name="Zeman M."/>
            <person name="Kubasova T."/>
            <person name="Jahodarova E."/>
            <person name="Nykrynova M."/>
            <person name="Rychlik I."/>
        </authorList>
    </citation>
    <scope>NUCLEOTIDE SEQUENCE [LARGE SCALE GENOMIC DNA]</scope>
    <source>
        <strain evidence="4">ET39</strain>
    </source>
</reference>
<dbReference type="Gene3D" id="3.40.50.300">
    <property type="entry name" value="P-loop containing nucleotide triphosphate hydrolases"/>
    <property type="match status" value="1"/>
</dbReference>
<proteinExistence type="predicted"/>
<evidence type="ECO:0000259" key="1">
    <source>
        <dbReference type="Pfam" id="PF13175"/>
    </source>
</evidence>
<keyword evidence="4" id="KW-1185">Reference proteome</keyword>
<accession>A0ABT7UEG9</accession>
<protein>
    <submittedName>
        <fullName evidence="3">AAA family ATPase</fullName>
    </submittedName>
</protein>